<evidence type="ECO:0000256" key="1">
    <source>
        <dbReference type="SAM" id="Phobius"/>
    </source>
</evidence>
<keyword evidence="1" id="KW-0812">Transmembrane</keyword>
<protein>
    <submittedName>
        <fullName evidence="2">Uncharacterized protein</fullName>
    </submittedName>
</protein>
<dbReference type="EMBL" id="ATNL01000013">
    <property type="protein sequence ID" value="KON72066.1"/>
    <property type="molecule type" value="Genomic_DNA"/>
</dbReference>
<dbReference type="Proteomes" id="UP000037387">
    <property type="component" value="Unassembled WGS sequence"/>
</dbReference>
<feature type="transmembrane region" description="Helical" evidence="1">
    <location>
        <begin position="25"/>
        <end position="44"/>
    </location>
</feature>
<proteinExistence type="predicted"/>
<gene>
    <name evidence="2" type="ORF">M768_16525</name>
</gene>
<dbReference type="PATRIC" id="fig|1350482.3.peg.3640"/>
<accession>A0A0M0F4G3</accession>
<sequence length="51" mass="5221">MISAVVLAAEEGAEAASHLPIPPLAYGLLGFGGLVALLLVTYAFRSVGTRH</sequence>
<evidence type="ECO:0000313" key="2">
    <source>
        <dbReference type="EMBL" id="KON72066.1"/>
    </source>
</evidence>
<keyword evidence="1" id="KW-1133">Transmembrane helix</keyword>
<organism evidence="2 3">
    <name type="scientific">Cellulosimicrobium cellulans F16</name>
    <dbReference type="NCBI Taxonomy" id="1350482"/>
    <lineage>
        <taxon>Bacteria</taxon>
        <taxon>Bacillati</taxon>
        <taxon>Actinomycetota</taxon>
        <taxon>Actinomycetes</taxon>
        <taxon>Micrococcales</taxon>
        <taxon>Promicromonosporaceae</taxon>
        <taxon>Cellulosimicrobium</taxon>
    </lineage>
</organism>
<dbReference type="GeneID" id="95686743"/>
<dbReference type="RefSeq" id="WP_021483496.1">
    <property type="nucleotide sequence ID" value="NZ_KQ435294.1"/>
</dbReference>
<keyword evidence="1" id="KW-0472">Membrane</keyword>
<dbReference type="AlphaFoldDB" id="A0A0M0F4G3"/>
<name>A0A0M0F4G3_CELCE</name>
<comment type="caution">
    <text evidence="2">The sequence shown here is derived from an EMBL/GenBank/DDBJ whole genome shotgun (WGS) entry which is preliminary data.</text>
</comment>
<evidence type="ECO:0000313" key="3">
    <source>
        <dbReference type="Proteomes" id="UP000037387"/>
    </source>
</evidence>
<keyword evidence="3" id="KW-1185">Reference proteome</keyword>
<reference evidence="2 3" key="1">
    <citation type="journal article" date="2015" name="Sci. Rep.">
        <title>Functional and structural properties of a novel cellulosome-like multienzyme complex: efficient glycoside hydrolysis of water-insoluble 7-xylosyl-10-deacetylpaclitaxel.</title>
        <authorList>
            <person name="Dou T.Y."/>
            <person name="Luan H.W."/>
            <person name="Ge G.B."/>
            <person name="Dong M.M."/>
            <person name="Zou H.F."/>
            <person name="He Y.Q."/>
            <person name="Cui P."/>
            <person name="Wang J.Y."/>
            <person name="Hao D.C."/>
            <person name="Yang S.L."/>
            <person name="Yang L."/>
        </authorList>
    </citation>
    <scope>NUCLEOTIDE SEQUENCE [LARGE SCALE GENOMIC DNA]</scope>
    <source>
        <strain evidence="2 3">F16</strain>
    </source>
</reference>